<dbReference type="AlphaFoldDB" id="A0A919SQT1"/>
<name>A0A919SQT1_9ACTN</name>
<gene>
    <name evidence="2" type="ORF">Aco04nite_43950</name>
</gene>
<feature type="region of interest" description="Disordered" evidence="1">
    <location>
        <begin position="52"/>
        <end position="118"/>
    </location>
</feature>
<evidence type="ECO:0000313" key="3">
    <source>
        <dbReference type="Proteomes" id="UP000680865"/>
    </source>
</evidence>
<evidence type="ECO:0000256" key="1">
    <source>
        <dbReference type="SAM" id="MobiDB-lite"/>
    </source>
</evidence>
<feature type="compositionally biased region" description="Low complexity" evidence="1">
    <location>
        <begin position="72"/>
        <end position="85"/>
    </location>
</feature>
<dbReference type="Proteomes" id="UP000680865">
    <property type="component" value="Unassembled WGS sequence"/>
</dbReference>
<keyword evidence="3" id="KW-1185">Reference proteome</keyword>
<comment type="caution">
    <text evidence="2">The sequence shown here is derived from an EMBL/GenBank/DDBJ whole genome shotgun (WGS) entry which is preliminary data.</text>
</comment>
<protein>
    <submittedName>
        <fullName evidence="2">Uncharacterized protein</fullName>
    </submittedName>
</protein>
<dbReference type="EMBL" id="BOQP01000022">
    <property type="protein sequence ID" value="GIM75153.1"/>
    <property type="molecule type" value="Genomic_DNA"/>
</dbReference>
<accession>A0A919SQT1</accession>
<reference evidence="2" key="1">
    <citation type="submission" date="2021-03" db="EMBL/GenBank/DDBJ databases">
        <title>Whole genome shotgun sequence of Actinoplanes consettensis NBRC 14913.</title>
        <authorList>
            <person name="Komaki H."/>
            <person name="Tamura T."/>
        </authorList>
    </citation>
    <scope>NUCLEOTIDE SEQUENCE</scope>
    <source>
        <strain evidence="2">NBRC 14913</strain>
    </source>
</reference>
<proteinExistence type="predicted"/>
<sequence length="118" mass="13078">MVWRMRLRCNILRQMRSNAGHYFFADYISTFSRVTVRADLLAEREKQPSWLKRTVGRLAGSTRSGRQRQRQRQAGGQQTGSKQTGGQAGRRASRAGRQAGQAGQAGGSGQVRAARSVK</sequence>
<evidence type="ECO:0000313" key="2">
    <source>
        <dbReference type="EMBL" id="GIM75153.1"/>
    </source>
</evidence>
<organism evidence="2 3">
    <name type="scientific">Winogradskya consettensis</name>
    <dbReference type="NCBI Taxonomy" id="113560"/>
    <lineage>
        <taxon>Bacteria</taxon>
        <taxon>Bacillati</taxon>
        <taxon>Actinomycetota</taxon>
        <taxon>Actinomycetes</taxon>
        <taxon>Micromonosporales</taxon>
        <taxon>Micromonosporaceae</taxon>
        <taxon>Winogradskya</taxon>
    </lineage>
</organism>